<dbReference type="AlphaFoldDB" id="A0ABC8EFR0"/>
<dbReference type="Proteomes" id="UP001321763">
    <property type="component" value="Plasmid pKHSU-234311-028-1"/>
</dbReference>
<evidence type="ECO:0000256" key="1">
    <source>
        <dbReference type="SAM" id="Phobius"/>
    </source>
</evidence>
<reference evidence="2 3" key="1">
    <citation type="submission" date="2022-09" db="EMBL/GenBank/DDBJ databases">
        <title>complete genome sequences of Clostridium tetani str. KHSU-234311-028 isolated from soil.</title>
        <authorList>
            <person name="Sekizuka T."/>
            <person name="Shitada C."/>
            <person name="Takahashi M."/>
            <person name="Kuroda M."/>
        </authorList>
    </citation>
    <scope>NUCLEOTIDE SEQUENCE [LARGE SCALE GENOMIC DNA]</scope>
    <source>
        <strain evidence="2 3">KHSU-234311-028</strain>
        <plasmid evidence="2 3">pKHSU-234311-028-1</plasmid>
    </source>
</reference>
<proteinExistence type="predicted"/>
<organism evidence="2 3">
    <name type="scientific">Clostridium tetani</name>
    <dbReference type="NCBI Taxonomy" id="1513"/>
    <lineage>
        <taxon>Bacteria</taxon>
        <taxon>Bacillati</taxon>
        <taxon>Bacillota</taxon>
        <taxon>Clostridia</taxon>
        <taxon>Eubacteriales</taxon>
        <taxon>Clostridiaceae</taxon>
        <taxon>Clostridium</taxon>
    </lineage>
</organism>
<geneLocation type="plasmid" evidence="2 3">
    <name>pKHSU-234311-028-1</name>
</geneLocation>
<evidence type="ECO:0000313" key="3">
    <source>
        <dbReference type="Proteomes" id="UP001321763"/>
    </source>
</evidence>
<gene>
    <name evidence="2" type="ORF">K234311028_p10720</name>
</gene>
<feature type="transmembrane region" description="Helical" evidence="1">
    <location>
        <begin position="7"/>
        <end position="25"/>
    </location>
</feature>
<keyword evidence="2" id="KW-0614">Plasmid</keyword>
<sequence>MKTNIDNFIYIILFLLIIINIFIIIRRNSMYKKQHFKNIKNYKNKLCIELAILILYIINVYVSLKICKYNVQVWCILILAATITVKFILINLSKY</sequence>
<dbReference type="EMBL" id="AP026819">
    <property type="protein sequence ID" value="BDR82513.1"/>
    <property type="molecule type" value="Genomic_DNA"/>
</dbReference>
<accession>A0ABC8EFR0</accession>
<keyword evidence="1" id="KW-1133">Transmembrane helix</keyword>
<keyword evidence="1" id="KW-0472">Membrane</keyword>
<feature type="transmembrane region" description="Helical" evidence="1">
    <location>
        <begin position="46"/>
        <end position="64"/>
    </location>
</feature>
<name>A0ABC8EFR0_CLOTA</name>
<dbReference type="RefSeq" id="WP_317720597.1">
    <property type="nucleotide sequence ID" value="NZ_AP026807.1"/>
</dbReference>
<evidence type="ECO:0000313" key="2">
    <source>
        <dbReference type="EMBL" id="BDR82513.1"/>
    </source>
</evidence>
<feature type="transmembrane region" description="Helical" evidence="1">
    <location>
        <begin position="70"/>
        <end position="92"/>
    </location>
</feature>
<protein>
    <submittedName>
        <fullName evidence="2">Uncharacterized protein</fullName>
    </submittedName>
</protein>
<keyword evidence="1" id="KW-0812">Transmembrane</keyword>